<evidence type="ECO:0000256" key="9">
    <source>
        <dbReference type="ARBA" id="ARBA00023002"/>
    </source>
</evidence>
<keyword evidence="7 16" id="KW-0479">Metal-binding</keyword>
<dbReference type="AlphaFoldDB" id="A0AAV6WVL4"/>
<feature type="disulfide bond" evidence="18">
    <location>
        <begin position="71"/>
        <end position="74"/>
    </location>
</feature>
<evidence type="ECO:0000313" key="22">
    <source>
        <dbReference type="Proteomes" id="UP000826271"/>
    </source>
</evidence>
<keyword evidence="10 16" id="KW-0408">Iron</keyword>
<evidence type="ECO:0000256" key="8">
    <source>
        <dbReference type="ARBA" id="ARBA00022837"/>
    </source>
</evidence>
<evidence type="ECO:0000256" key="18">
    <source>
        <dbReference type="PIRSR" id="PIRSR600823-5"/>
    </source>
</evidence>
<evidence type="ECO:0000256" key="10">
    <source>
        <dbReference type="ARBA" id="ARBA00023004"/>
    </source>
</evidence>
<feature type="binding site" evidence="15">
    <location>
        <position position="165"/>
    </location>
    <ligand>
        <name>substrate</name>
    </ligand>
</feature>
<dbReference type="GO" id="GO:0020037">
    <property type="term" value="F:heme binding"/>
    <property type="evidence" value="ECO:0007669"/>
    <property type="project" value="UniProtKB-UniRule"/>
</dbReference>
<feature type="active site" description="Proton acceptor" evidence="14">
    <location>
        <position position="69"/>
    </location>
</feature>
<feature type="binding site" evidence="16">
    <location>
        <position position="70"/>
    </location>
    <ligand>
        <name>Ca(2+)</name>
        <dbReference type="ChEBI" id="CHEBI:29108"/>
        <label>1</label>
    </ligand>
</feature>
<name>A0AAV6WVL4_9LAMI</name>
<organism evidence="21 22">
    <name type="scientific">Buddleja alternifolia</name>
    <dbReference type="NCBI Taxonomy" id="168488"/>
    <lineage>
        <taxon>Eukaryota</taxon>
        <taxon>Viridiplantae</taxon>
        <taxon>Streptophyta</taxon>
        <taxon>Embryophyta</taxon>
        <taxon>Tracheophyta</taxon>
        <taxon>Spermatophyta</taxon>
        <taxon>Magnoliopsida</taxon>
        <taxon>eudicotyledons</taxon>
        <taxon>Gunneridae</taxon>
        <taxon>Pentapetalae</taxon>
        <taxon>asterids</taxon>
        <taxon>lamiids</taxon>
        <taxon>Lamiales</taxon>
        <taxon>Scrophulariaceae</taxon>
        <taxon>Buddlejeae</taxon>
        <taxon>Buddleja</taxon>
    </lineage>
</organism>
<evidence type="ECO:0000256" key="17">
    <source>
        <dbReference type="PIRSR" id="PIRSR600823-4"/>
    </source>
</evidence>
<evidence type="ECO:0000256" key="5">
    <source>
        <dbReference type="ARBA" id="ARBA00022559"/>
    </source>
</evidence>
<dbReference type="InterPro" id="IPR033905">
    <property type="entry name" value="Secretory_peroxidase"/>
</dbReference>
<evidence type="ECO:0000256" key="1">
    <source>
        <dbReference type="ARBA" id="ARBA00000189"/>
    </source>
</evidence>
<feature type="binding site" evidence="16">
    <location>
        <position position="247"/>
    </location>
    <ligand>
        <name>Ca(2+)</name>
        <dbReference type="ChEBI" id="CHEBI:29108"/>
        <label>2</label>
    </ligand>
</feature>
<dbReference type="Proteomes" id="UP000826271">
    <property type="component" value="Unassembled WGS sequence"/>
</dbReference>
<protein>
    <recommendedName>
        <fullName evidence="3 19">Peroxidase</fullName>
        <ecNumber evidence="3 19">1.11.1.7</ecNumber>
    </recommendedName>
</protein>
<comment type="subcellular location">
    <subcellularLocation>
        <location evidence="19">Secreted</location>
    </subcellularLocation>
</comment>
<dbReference type="PROSITE" id="PS50873">
    <property type="entry name" value="PEROXIDASE_4"/>
    <property type="match status" value="1"/>
</dbReference>
<comment type="catalytic activity">
    <reaction evidence="1 19">
        <text>2 a phenolic donor + H2O2 = 2 a phenolic radical donor + 2 H2O</text>
        <dbReference type="Rhea" id="RHEA:56136"/>
        <dbReference type="ChEBI" id="CHEBI:15377"/>
        <dbReference type="ChEBI" id="CHEBI:16240"/>
        <dbReference type="ChEBI" id="CHEBI:139520"/>
        <dbReference type="ChEBI" id="CHEBI:139521"/>
        <dbReference type="EC" id="1.11.1.7"/>
    </reaction>
</comment>
<dbReference type="GO" id="GO:0042744">
    <property type="term" value="P:hydrogen peroxide catabolic process"/>
    <property type="evidence" value="ECO:0007669"/>
    <property type="project" value="UniProtKB-KW"/>
</dbReference>
<evidence type="ECO:0000256" key="14">
    <source>
        <dbReference type="PIRSR" id="PIRSR600823-1"/>
    </source>
</evidence>
<evidence type="ECO:0000313" key="21">
    <source>
        <dbReference type="EMBL" id="KAG8370980.1"/>
    </source>
</evidence>
<keyword evidence="11 18" id="KW-1015">Disulfide bond</keyword>
<dbReference type="GO" id="GO:0005576">
    <property type="term" value="C:extracellular region"/>
    <property type="evidence" value="ECO:0007669"/>
    <property type="project" value="UniProtKB-SubCell"/>
</dbReference>
<dbReference type="GO" id="GO:0140825">
    <property type="term" value="F:lactoperoxidase activity"/>
    <property type="evidence" value="ECO:0007669"/>
    <property type="project" value="UniProtKB-EC"/>
</dbReference>
<feature type="disulfide bond" evidence="18">
    <location>
        <begin position="38"/>
        <end position="117"/>
    </location>
</feature>
<dbReference type="PANTHER" id="PTHR31517">
    <property type="match status" value="1"/>
</dbReference>
<dbReference type="SUPFAM" id="SSF48113">
    <property type="entry name" value="Heme-dependent peroxidases"/>
    <property type="match status" value="1"/>
</dbReference>
<feature type="binding site" evidence="16">
    <location>
        <position position="75"/>
    </location>
    <ligand>
        <name>Ca(2+)</name>
        <dbReference type="ChEBI" id="CHEBI:29108"/>
        <label>1</label>
    </ligand>
</feature>
<keyword evidence="13 19" id="KW-0376">Hydrogen peroxide</keyword>
<feature type="binding site" evidence="16">
    <location>
        <position position="77"/>
    </location>
    <ligand>
        <name>Ca(2+)</name>
        <dbReference type="ChEBI" id="CHEBI:29108"/>
        <label>1</label>
    </ligand>
</feature>
<dbReference type="InterPro" id="IPR000823">
    <property type="entry name" value="Peroxidase_pln"/>
</dbReference>
<comment type="similarity">
    <text evidence="19">Belongs to the peroxidase family. Classical plant (class III) peroxidase subfamily.</text>
</comment>
<dbReference type="GO" id="GO:0046872">
    <property type="term" value="F:metal ion binding"/>
    <property type="evidence" value="ECO:0007669"/>
    <property type="project" value="UniProtKB-UniRule"/>
</dbReference>
<evidence type="ECO:0000256" key="3">
    <source>
        <dbReference type="ARBA" id="ARBA00012313"/>
    </source>
</evidence>
<feature type="chain" id="PRO_5043104641" description="Peroxidase" evidence="19">
    <location>
        <begin position="27"/>
        <end position="298"/>
    </location>
</feature>
<keyword evidence="4 19" id="KW-0964">Secreted</keyword>
<feature type="site" description="Transition state stabilizer" evidence="17">
    <location>
        <position position="65"/>
    </location>
</feature>
<keyword evidence="9 19" id="KW-0560">Oxidoreductase</keyword>
<comment type="caution">
    <text evidence="21">The sequence shown here is derived from an EMBL/GenBank/DDBJ whole genome shotgun (WGS) entry which is preliminary data.</text>
</comment>
<dbReference type="Gene3D" id="1.10.420.10">
    <property type="entry name" value="Peroxidase, domain 2"/>
    <property type="match status" value="1"/>
</dbReference>
<evidence type="ECO:0000256" key="12">
    <source>
        <dbReference type="ARBA" id="ARBA00023180"/>
    </source>
</evidence>
<evidence type="ECO:0000256" key="15">
    <source>
        <dbReference type="PIRSR" id="PIRSR600823-2"/>
    </source>
</evidence>
<dbReference type="PRINTS" id="PR00458">
    <property type="entry name" value="PEROXIDASE"/>
</dbReference>
<evidence type="ECO:0000256" key="4">
    <source>
        <dbReference type="ARBA" id="ARBA00022525"/>
    </source>
</evidence>
<dbReference type="PROSITE" id="PS00436">
    <property type="entry name" value="PEROXIDASE_2"/>
    <property type="match status" value="1"/>
</dbReference>
<dbReference type="EC" id="1.11.1.7" evidence="3 19"/>
<evidence type="ECO:0000256" key="11">
    <source>
        <dbReference type="ARBA" id="ARBA00023157"/>
    </source>
</evidence>
<sequence>MRFVEIFLISSILLVVLDLLCRTSAAASLKVGFYEKSCPSAELIVKQAVTTAVTKNPGIAAGLIRLHFHDCFGCDASLLLESTSKTSPSEKEHDANGRTLRGLEVIDEAKTKLEALCPHTVSCADILVFAARDSSNLAGGISYPVPGGRRDGRFSSKSHVGDNLPPPVADVQLLVGFFARKGMSISQMVALSGAHSIGVSFSNRLYSFNNTNGRHDPSMDPKFASFLKSKCPNENGEAKRVNLDALTGSPLTAKAVAKYAEDAALWATDYKAAMVQMGSIDVLTGNQGEIRRNCRIVN</sequence>
<dbReference type="CDD" id="cd00693">
    <property type="entry name" value="secretory_peroxidase"/>
    <property type="match status" value="1"/>
</dbReference>
<dbReference type="EMBL" id="WHWC01000013">
    <property type="protein sequence ID" value="KAG8370980.1"/>
    <property type="molecule type" value="Genomic_DNA"/>
</dbReference>
<feature type="binding site" evidence="16">
    <location>
        <position position="90"/>
    </location>
    <ligand>
        <name>Ca(2+)</name>
        <dbReference type="ChEBI" id="CHEBI:29108"/>
        <label>1</label>
    </ligand>
</feature>
<dbReference type="FunFam" id="1.10.520.10:FF:000008">
    <property type="entry name" value="Peroxidase"/>
    <property type="match status" value="1"/>
</dbReference>
<dbReference type="GO" id="GO:0006979">
    <property type="term" value="P:response to oxidative stress"/>
    <property type="evidence" value="ECO:0007669"/>
    <property type="project" value="UniProtKB-UniRule"/>
</dbReference>
<dbReference type="InterPro" id="IPR019794">
    <property type="entry name" value="Peroxidases_AS"/>
</dbReference>
<comment type="function">
    <text evidence="2">Removal of H(2)O(2), oxidation of toxic reductants, biosynthesis and degradation of lignin, suberization, auxin catabolism, response to environmental stresses such as wounding, pathogen attack and oxidative stress. These functions might be dependent on each isozyme/isoform in each plant tissue.</text>
</comment>
<keyword evidence="8 16" id="KW-0106">Calcium</keyword>
<keyword evidence="12" id="KW-0325">Glycoprotein</keyword>
<evidence type="ECO:0000256" key="6">
    <source>
        <dbReference type="ARBA" id="ARBA00022617"/>
    </source>
</evidence>
<dbReference type="InterPro" id="IPR002016">
    <property type="entry name" value="Haem_peroxidase"/>
</dbReference>
<feature type="binding site" evidence="16">
    <location>
        <position position="73"/>
    </location>
    <ligand>
        <name>Ca(2+)</name>
        <dbReference type="ChEBI" id="CHEBI:29108"/>
        <label>1</label>
    </ligand>
</feature>
<keyword evidence="22" id="KW-1185">Reference proteome</keyword>
<keyword evidence="6 19" id="KW-0349">Heme</keyword>
<accession>A0AAV6WVL4</accession>
<keyword evidence="19" id="KW-0732">Signal</keyword>
<dbReference type="PANTHER" id="PTHR31517:SF84">
    <property type="entry name" value="PEROXIDASE"/>
    <property type="match status" value="1"/>
</dbReference>
<feature type="domain" description="Plant heme peroxidase family profile" evidence="20">
    <location>
        <begin position="28"/>
        <end position="298"/>
    </location>
</feature>
<comment type="cofactor">
    <cofactor evidence="16 19">
        <name>Ca(2+)</name>
        <dbReference type="ChEBI" id="CHEBI:29108"/>
    </cofactor>
    <text evidence="16 19">Binds 2 calcium ions per subunit.</text>
</comment>
<evidence type="ECO:0000256" key="7">
    <source>
        <dbReference type="ARBA" id="ARBA00022723"/>
    </source>
</evidence>
<dbReference type="InterPro" id="IPR010255">
    <property type="entry name" value="Haem_peroxidase_sf"/>
</dbReference>
<feature type="signal peptide" evidence="19">
    <location>
        <begin position="1"/>
        <end position="26"/>
    </location>
</feature>
<evidence type="ECO:0000256" key="19">
    <source>
        <dbReference type="RuleBase" id="RU362060"/>
    </source>
</evidence>
<dbReference type="PRINTS" id="PR00461">
    <property type="entry name" value="PLPEROXIDASE"/>
</dbReference>
<evidence type="ECO:0000259" key="20">
    <source>
        <dbReference type="PROSITE" id="PS50873"/>
    </source>
</evidence>
<dbReference type="Pfam" id="PF00141">
    <property type="entry name" value="peroxidase"/>
    <property type="match status" value="1"/>
</dbReference>
<reference evidence="21" key="1">
    <citation type="submission" date="2019-10" db="EMBL/GenBank/DDBJ databases">
        <authorList>
            <person name="Zhang R."/>
            <person name="Pan Y."/>
            <person name="Wang J."/>
            <person name="Ma R."/>
            <person name="Yu S."/>
        </authorList>
    </citation>
    <scope>NUCLEOTIDE SEQUENCE</scope>
    <source>
        <strain evidence="21">LA-IB0</strain>
        <tissue evidence="21">Leaf</tissue>
    </source>
</reference>
<dbReference type="Gene3D" id="1.10.520.10">
    <property type="match status" value="1"/>
</dbReference>
<evidence type="ECO:0000256" key="2">
    <source>
        <dbReference type="ARBA" id="ARBA00002322"/>
    </source>
</evidence>
<evidence type="ECO:0000256" key="16">
    <source>
        <dbReference type="PIRSR" id="PIRSR600823-3"/>
    </source>
</evidence>
<gene>
    <name evidence="21" type="ORF">BUALT_Bualt13G0039600</name>
</gene>
<evidence type="ECO:0000256" key="13">
    <source>
        <dbReference type="ARBA" id="ARBA00023324"/>
    </source>
</evidence>
<keyword evidence="5 19" id="KW-0575">Peroxidase</keyword>
<feature type="binding site" description="axial binding residue" evidence="16">
    <location>
        <position position="195"/>
    </location>
    <ligand>
        <name>heme b</name>
        <dbReference type="ChEBI" id="CHEBI:60344"/>
    </ligand>
    <ligandPart>
        <name>Fe</name>
        <dbReference type="ChEBI" id="CHEBI:18248"/>
    </ligandPart>
</feature>
<proteinExistence type="inferred from homology"/>
<feature type="disulfide bond" evidence="18">
    <location>
        <begin position="123"/>
        <end position="294"/>
    </location>
</feature>
<comment type="cofactor">
    <cofactor evidence="16 19">
        <name>heme b</name>
        <dbReference type="ChEBI" id="CHEBI:60344"/>
    </cofactor>
    <text evidence="16 19">Binds 1 heme b (iron(II)-protoporphyrin IX) group per subunit.</text>
</comment>
<feature type="binding site" evidence="16">
    <location>
        <position position="244"/>
    </location>
    <ligand>
        <name>Ca(2+)</name>
        <dbReference type="ChEBI" id="CHEBI:29108"/>
        <label>2</label>
    </ligand>
</feature>